<evidence type="ECO:0000313" key="2">
    <source>
        <dbReference type="EMBL" id="ACO04962.1"/>
    </source>
</evidence>
<dbReference type="AlphaFoldDB" id="C0QUU0"/>
<keyword evidence="2" id="KW-0614">Plasmid</keyword>
<dbReference type="Gene3D" id="3.40.50.300">
    <property type="entry name" value="P-loop containing nucleotide triphosphate hydrolases"/>
    <property type="match status" value="1"/>
</dbReference>
<proteinExistence type="predicted"/>
<dbReference type="InterPro" id="IPR002611">
    <property type="entry name" value="IstB_ATP-bd"/>
</dbReference>
<accession>C0QUU0</accession>
<dbReference type="InterPro" id="IPR003593">
    <property type="entry name" value="AAA+_ATPase"/>
</dbReference>
<evidence type="ECO:0000313" key="3">
    <source>
        <dbReference type="Proteomes" id="UP000001366"/>
    </source>
</evidence>
<dbReference type="Pfam" id="PF01695">
    <property type="entry name" value="IstB_IS21"/>
    <property type="match status" value="1"/>
</dbReference>
<evidence type="ECO:0000259" key="1">
    <source>
        <dbReference type="SMART" id="SM00382"/>
    </source>
</evidence>
<dbReference type="OrthoDB" id="9776217at2"/>
<dbReference type="GO" id="GO:0005524">
    <property type="term" value="F:ATP binding"/>
    <property type="evidence" value="ECO:0007669"/>
    <property type="project" value="InterPro"/>
</dbReference>
<dbReference type="KEGG" id="pmx:PERMA_A0011"/>
<dbReference type="SMART" id="SM00382">
    <property type="entry name" value="AAA"/>
    <property type="match status" value="1"/>
</dbReference>
<dbReference type="PANTHER" id="PTHR30050">
    <property type="entry name" value="CHROMOSOMAL REPLICATION INITIATOR PROTEIN DNAA"/>
    <property type="match status" value="1"/>
</dbReference>
<dbReference type="InterPro" id="IPR027417">
    <property type="entry name" value="P-loop_NTPase"/>
</dbReference>
<dbReference type="PANTHER" id="PTHR30050:SF4">
    <property type="entry name" value="ATP-BINDING PROTEIN RV3427C IN INSERTION SEQUENCE-RELATED"/>
    <property type="match status" value="1"/>
</dbReference>
<dbReference type="PaxDb" id="123214-PERMA_A0011"/>
<dbReference type="HOGENOM" id="CLU_062999_3_2_0"/>
<dbReference type="SUPFAM" id="SSF52540">
    <property type="entry name" value="P-loop containing nucleoside triphosphate hydrolases"/>
    <property type="match status" value="1"/>
</dbReference>
<dbReference type="EMBL" id="CP001231">
    <property type="protein sequence ID" value="ACO04962.1"/>
    <property type="molecule type" value="Genomic_DNA"/>
</dbReference>
<geneLocation type="plasmid" evidence="3">
    <name>pPERMA01</name>
</geneLocation>
<name>C0QUU0_PERMH</name>
<feature type="domain" description="AAA+ ATPase" evidence="1">
    <location>
        <begin position="74"/>
        <end position="215"/>
    </location>
</feature>
<dbReference type="eggNOG" id="COG1484">
    <property type="taxonomic scope" value="Bacteria"/>
</dbReference>
<keyword evidence="3" id="KW-1185">Reference proteome</keyword>
<reference evidence="2 3" key="1">
    <citation type="journal article" date="2009" name="J. Bacteriol.">
        <title>Complete and draft genome sequences of six members of the Aquificales.</title>
        <authorList>
            <person name="Reysenbach A.L."/>
            <person name="Hamamura N."/>
            <person name="Podar M."/>
            <person name="Griffiths E."/>
            <person name="Ferreira S."/>
            <person name="Hochstein R."/>
            <person name="Heidelberg J."/>
            <person name="Johnson J."/>
            <person name="Mead D."/>
            <person name="Pohorille A."/>
            <person name="Sarmiento M."/>
            <person name="Schweighofer K."/>
            <person name="Seshadri R."/>
            <person name="Voytek M.A."/>
        </authorList>
    </citation>
    <scope>NUCLEOTIDE SEQUENCE [LARGE SCALE GENOMIC DNA]</scope>
    <source>
        <strain evidence="3">DSM 14350 / EX-H1</strain>
        <plasmid evidence="3">pPERMA01</plasmid>
    </source>
</reference>
<dbReference type="Proteomes" id="UP000001366">
    <property type="component" value="Plasmid unnamed"/>
</dbReference>
<organism evidence="2 3">
    <name type="scientific">Persephonella marina (strain DSM 14350 / EX-H1)</name>
    <dbReference type="NCBI Taxonomy" id="123214"/>
    <lineage>
        <taxon>Bacteria</taxon>
        <taxon>Pseudomonadati</taxon>
        <taxon>Aquificota</taxon>
        <taxon>Aquificia</taxon>
        <taxon>Aquificales</taxon>
        <taxon>Hydrogenothermaceae</taxon>
        <taxon>Persephonella</taxon>
    </lineage>
</organism>
<gene>
    <name evidence="2" type="ordered locus">PERMA_A0011</name>
</gene>
<dbReference type="GO" id="GO:0006260">
    <property type="term" value="P:DNA replication"/>
    <property type="evidence" value="ECO:0007669"/>
    <property type="project" value="TreeGrafter"/>
</dbReference>
<dbReference type="CDD" id="cd00009">
    <property type="entry name" value="AAA"/>
    <property type="match status" value="1"/>
</dbReference>
<dbReference type="RefSeq" id="WP_012675150.1">
    <property type="nucleotide sequence ID" value="NC_012439.1"/>
</dbReference>
<sequence>MACEKCMDTGWVETNGFVRKCICQRKVSKEVIKALNIPKRYEDVSLENFLLLSKEHKKALSIVKSYIELKAFQKGNGLMFVGPPGTGKTHLAVSIIKEIYTKYGIKGYFINTISMLFEVKKLYEERKSENSLLKEILEVPILVLDDLGNERLSEWSKDIIHYIISNRYNDMKPIIITSNSYINTQNDLPSLEERLSPSIISRIKSTCKLVKIKGTDIRSKGKEFLEKVKQLQKAKREAEEQ</sequence>
<protein>
    <submittedName>
        <fullName evidence="2">DNA replication protein DnaC</fullName>
    </submittedName>
</protein>